<feature type="transmembrane region" description="Helical" evidence="1">
    <location>
        <begin position="44"/>
        <end position="63"/>
    </location>
</feature>
<proteinExistence type="predicted"/>
<evidence type="ECO:0000313" key="4">
    <source>
        <dbReference type="Proteomes" id="UP001367508"/>
    </source>
</evidence>
<sequence length="169" mass="19086">MFTIVTYSYILCGVSQISHADLMSPTETSTLSLTTISTASKNLFFLLSTTIDAAVHFFFFLATTGTLSRRFARGCSLSLGRLVSLKPLCLRRQDLFLFVYSGRGRQPTYMKRRREERGFPEIKVSRRSKKATSGSNRCFGHSVDSASPCLLSCWQKQGFRPYLLLDLNQ</sequence>
<keyword evidence="1" id="KW-0812">Transmembrane</keyword>
<gene>
    <name evidence="3" type="ORF">VNO77_46945</name>
    <name evidence="2" type="ORF">VNO77_50919</name>
</gene>
<dbReference type="EMBL" id="JAYMYQ010000089">
    <property type="protein sequence ID" value="KAK7296023.1"/>
    <property type="molecule type" value="Genomic_DNA"/>
</dbReference>
<keyword evidence="4" id="KW-1185">Reference proteome</keyword>
<protein>
    <submittedName>
        <fullName evidence="3">Uncharacterized protein</fullName>
    </submittedName>
</protein>
<evidence type="ECO:0000313" key="3">
    <source>
        <dbReference type="EMBL" id="KAK7298484.1"/>
    </source>
</evidence>
<dbReference type="Proteomes" id="UP001367508">
    <property type="component" value="Unassembled WGS sequence"/>
</dbReference>
<evidence type="ECO:0000313" key="2">
    <source>
        <dbReference type="EMBL" id="KAK7296023.1"/>
    </source>
</evidence>
<evidence type="ECO:0000256" key="1">
    <source>
        <dbReference type="SAM" id="Phobius"/>
    </source>
</evidence>
<accession>A0AAN9JHR8</accession>
<keyword evidence="1" id="KW-0472">Membrane</keyword>
<name>A0AAN9JHR8_CANGL</name>
<keyword evidence="1" id="KW-1133">Transmembrane helix</keyword>
<comment type="caution">
    <text evidence="3">The sequence shown here is derived from an EMBL/GenBank/DDBJ whole genome shotgun (WGS) entry which is preliminary data.</text>
</comment>
<dbReference type="EMBL" id="JAYMYQ010000028">
    <property type="protein sequence ID" value="KAK7298484.1"/>
    <property type="molecule type" value="Genomic_DNA"/>
</dbReference>
<organism evidence="3 4">
    <name type="scientific">Canavalia gladiata</name>
    <name type="common">Sword bean</name>
    <name type="synonym">Dolichos gladiatus</name>
    <dbReference type="NCBI Taxonomy" id="3824"/>
    <lineage>
        <taxon>Eukaryota</taxon>
        <taxon>Viridiplantae</taxon>
        <taxon>Streptophyta</taxon>
        <taxon>Embryophyta</taxon>
        <taxon>Tracheophyta</taxon>
        <taxon>Spermatophyta</taxon>
        <taxon>Magnoliopsida</taxon>
        <taxon>eudicotyledons</taxon>
        <taxon>Gunneridae</taxon>
        <taxon>Pentapetalae</taxon>
        <taxon>rosids</taxon>
        <taxon>fabids</taxon>
        <taxon>Fabales</taxon>
        <taxon>Fabaceae</taxon>
        <taxon>Papilionoideae</taxon>
        <taxon>50 kb inversion clade</taxon>
        <taxon>NPAAA clade</taxon>
        <taxon>indigoferoid/millettioid clade</taxon>
        <taxon>Phaseoleae</taxon>
        <taxon>Canavalia</taxon>
    </lineage>
</organism>
<dbReference type="AlphaFoldDB" id="A0AAN9JHR8"/>
<reference evidence="3 4" key="1">
    <citation type="submission" date="2024-01" db="EMBL/GenBank/DDBJ databases">
        <title>The genomes of 5 underutilized Papilionoideae crops provide insights into root nodulation and disease resistanc.</title>
        <authorList>
            <person name="Jiang F."/>
        </authorList>
    </citation>
    <scope>NUCLEOTIDE SEQUENCE [LARGE SCALE GENOMIC DNA]</scope>
    <source>
        <strain evidence="3">LVBAO_FW01</strain>
        <tissue evidence="3">Leaves</tissue>
    </source>
</reference>